<dbReference type="Proteomes" id="UP001153069">
    <property type="component" value="Unassembled WGS sequence"/>
</dbReference>
<dbReference type="Gene3D" id="3.40.50.10090">
    <property type="match status" value="2"/>
</dbReference>
<evidence type="ECO:0000259" key="9">
    <source>
        <dbReference type="Pfam" id="PF02602"/>
    </source>
</evidence>
<evidence type="ECO:0000313" key="11">
    <source>
        <dbReference type="Proteomes" id="UP001153069"/>
    </source>
</evidence>
<evidence type="ECO:0000313" key="10">
    <source>
        <dbReference type="EMBL" id="CAB9512260.1"/>
    </source>
</evidence>
<comment type="pathway">
    <text evidence="1 7">Porphyrin-containing compound metabolism; protoporphyrin-IX biosynthesis; coproporphyrinogen-III from 5-aminolevulinate: step 3/4.</text>
</comment>
<name>A0A9N8HHA6_9STRA</name>
<dbReference type="InterPro" id="IPR003754">
    <property type="entry name" value="4pyrrol_synth_uPrphyn_synth"/>
</dbReference>
<feature type="chain" id="PRO_5040122297" description="Uroporphyrinogen-III synthase" evidence="8">
    <location>
        <begin position="20"/>
        <end position="314"/>
    </location>
</feature>
<dbReference type="PANTHER" id="PTHR38042:SF1">
    <property type="entry name" value="UROPORPHYRINOGEN-III SYNTHASE, CHLOROPLASTIC"/>
    <property type="match status" value="1"/>
</dbReference>
<dbReference type="OrthoDB" id="443551at2759"/>
<sequence length="314" mass="33995">MPMQQSLFLLSLLLSRAACFLPAPRKFRVTVPYQSSSSSFVEEEGDPILIALTREEGKNDKLRHQLTQQLLESNDDDSQHHKNVQIVELPCIAHADGPDFDKLQDTLINQPWDYVTITSPEAARVLASAWSQDAFGDHPVPKVAAVGKATQETLTQAGIPVAFCPSKATAKVLVKELPAVTSTRVLYPASARAQTTLQDGLAARGFKVTRLNTYDTVTAMWTDEQTKLAAKTQIVCVASPSSIKGWLANSNASSPPFSFAAACIGETSAKACRELGFEEDQIFYPDKPGIPGWVQAVQEALEATHPASTTIAAQ</sequence>
<comment type="function">
    <text evidence="7">Catalyzes cyclization of the linear tetrapyrrole, hydroxymethylbilane, to the macrocyclic uroporphyrinogen III.</text>
</comment>
<comment type="caution">
    <text evidence="10">The sequence shown here is derived from an EMBL/GenBank/DDBJ whole genome shotgun (WGS) entry which is preliminary data.</text>
</comment>
<dbReference type="CDD" id="cd06578">
    <property type="entry name" value="HemD"/>
    <property type="match status" value="1"/>
</dbReference>
<dbReference type="GO" id="GO:0004852">
    <property type="term" value="F:uroporphyrinogen-III synthase activity"/>
    <property type="evidence" value="ECO:0007669"/>
    <property type="project" value="UniProtKB-UniRule"/>
</dbReference>
<evidence type="ECO:0000256" key="6">
    <source>
        <dbReference type="ARBA" id="ARBA00048617"/>
    </source>
</evidence>
<dbReference type="InterPro" id="IPR039793">
    <property type="entry name" value="UROS/Hem4"/>
</dbReference>
<dbReference type="EMBL" id="CAICTM010000525">
    <property type="protein sequence ID" value="CAB9512260.1"/>
    <property type="molecule type" value="Genomic_DNA"/>
</dbReference>
<evidence type="ECO:0000256" key="1">
    <source>
        <dbReference type="ARBA" id="ARBA00004772"/>
    </source>
</evidence>
<protein>
    <recommendedName>
        <fullName evidence="3 7">Uroporphyrinogen-III synthase</fullName>
        <ecNumber evidence="3 7">4.2.1.75</ecNumber>
    </recommendedName>
</protein>
<evidence type="ECO:0000256" key="8">
    <source>
        <dbReference type="SAM" id="SignalP"/>
    </source>
</evidence>
<evidence type="ECO:0000256" key="5">
    <source>
        <dbReference type="ARBA" id="ARBA00023244"/>
    </source>
</evidence>
<dbReference type="GO" id="GO:0006782">
    <property type="term" value="P:protoporphyrinogen IX biosynthetic process"/>
    <property type="evidence" value="ECO:0007669"/>
    <property type="project" value="UniProtKB-UniRule"/>
</dbReference>
<evidence type="ECO:0000256" key="4">
    <source>
        <dbReference type="ARBA" id="ARBA00023239"/>
    </source>
</evidence>
<comment type="catalytic activity">
    <reaction evidence="6 7">
        <text>hydroxymethylbilane = uroporphyrinogen III + H2O</text>
        <dbReference type="Rhea" id="RHEA:18965"/>
        <dbReference type="ChEBI" id="CHEBI:15377"/>
        <dbReference type="ChEBI" id="CHEBI:57308"/>
        <dbReference type="ChEBI" id="CHEBI:57845"/>
        <dbReference type="EC" id="4.2.1.75"/>
    </reaction>
</comment>
<keyword evidence="8" id="KW-0732">Signal</keyword>
<organism evidence="10 11">
    <name type="scientific">Seminavis robusta</name>
    <dbReference type="NCBI Taxonomy" id="568900"/>
    <lineage>
        <taxon>Eukaryota</taxon>
        <taxon>Sar</taxon>
        <taxon>Stramenopiles</taxon>
        <taxon>Ochrophyta</taxon>
        <taxon>Bacillariophyta</taxon>
        <taxon>Bacillariophyceae</taxon>
        <taxon>Bacillariophycidae</taxon>
        <taxon>Naviculales</taxon>
        <taxon>Naviculaceae</taxon>
        <taxon>Seminavis</taxon>
    </lineage>
</organism>
<evidence type="ECO:0000256" key="3">
    <source>
        <dbReference type="ARBA" id="ARBA00013109"/>
    </source>
</evidence>
<evidence type="ECO:0000256" key="2">
    <source>
        <dbReference type="ARBA" id="ARBA00008133"/>
    </source>
</evidence>
<dbReference type="SUPFAM" id="SSF69618">
    <property type="entry name" value="HemD-like"/>
    <property type="match status" value="1"/>
</dbReference>
<comment type="similarity">
    <text evidence="2 7">Belongs to the uroporphyrinogen-III synthase family.</text>
</comment>
<keyword evidence="5 7" id="KW-0627">Porphyrin biosynthesis</keyword>
<gene>
    <name evidence="10" type="ORF">SEMRO_526_G160450.1</name>
</gene>
<dbReference type="GO" id="GO:0006780">
    <property type="term" value="P:uroporphyrinogen III biosynthetic process"/>
    <property type="evidence" value="ECO:0007669"/>
    <property type="project" value="UniProtKB-UniRule"/>
</dbReference>
<reference evidence="10" key="1">
    <citation type="submission" date="2020-06" db="EMBL/GenBank/DDBJ databases">
        <authorList>
            <consortium name="Plant Systems Biology data submission"/>
        </authorList>
    </citation>
    <scope>NUCLEOTIDE SEQUENCE</scope>
    <source>
        <strain evidence="10">D6</strain>
    </source>
</reference>
<proteinExistence type="inferred from homology"/>
<dbReference type="InterPro" id="IPR036108">
    <property type="entry name" value="4pyrrol_syn_uPrphyn_synt_sf"/>
</dbReference>
<dbReference type="AlphaFoldDB" id="A0A9N8HHA6"/>
<keyword evidence="11" id="KW-1185">Reference proteome</keyword>
<dbReference type="PANTHER" id="PTHR38042">
    <property type="entry name" value="UROPORPHYRINOGEN-III SYNTHASE, CHLOROPLASTIC"/>
    <property type="match status" value="1"/>
</dbReference>
<dbReference type="Pfam" id="PF02602">
    <property type="entry name" value="HEM4"/>
    <property type="match status" value="1"/>
</dbReference>
<feature type="signal peptide" evidence="8">
    <location>
        <begin position="1"/>
        <end position="19"/>
    </location>
</feature>
<keyword evidence="4 7" id="KW-0456">Lyase</keyword>
<dbReference type="EC" id="4.2.1.75" evidence="3 7"/>
<evidence type="ECO:0000256" key="7">
    <source>
        <dbReference type="RuleBase" id="RU366031"/>
    </source>
</evidence>
<accession>A0A9N8HHA6</accession>
<feature type="domain" description="Tetrapyrrole biosynthesis uroporphyrinogen III synthase" evidence="9">
    <location>
        <begin position="84"/>
        <end position="293"/>
    </location>
</feature>